<reference evidence="3" key="2">
    <citation type="submission" date="2025-08" db="UniProtKB">
        <authorList>
            <consortium name="RefSeq"/>
        </authorList>
    </citation>
    <scope>IDENTIFICATION</scope>
</reference>
<dbReference type="Pfam" id="PF24626">
    <property type="entry name" value="SH3_Tf2-1"/>
    <property type="match status" value="1"/>
</dbReference>
<protein>
    <recommendedName>
        <fullName evidence="1">Tf2-1-like SH3-like domain-containing protein</fullName>
    </recommendedName>
</protein>
<gene>
    <name evidence="3" type="primary">LOC107911148</name>
</gene>
<dbReference type="KEGG" id="ghi:107911148"/>
<evidence type="ECO:0000313" key="3">
    <source>
        <dbReference type="RefSeq" id="XP_016694521.1"/>
    </source>
</evidence>
<dbReference type="RefSeq" id="XP_016694521.1">
    <property type="nucleotide sequence ID" value="XM_016839032.1"/>
</dbReference>
<sequence length="194" mass="22469">MAWNPNMAMDTDGKRKADYVKKLHQKVRENIEKRTEENMRKANKGRRQIVFEPGDWAWVHMRKERFPAQRRSKLLPRGDGPFQVLQCINENSYKLDLPGEYNISASFNVSDLSPFDVGFDLGTNRFEERGNDANQLVDLANTKQDSLELSIRPITRARAKRFRESLSALVEQAWEKATKELGEPTRSVFNLLEA</sequence>
<evidence type="ECO:0000259" key="1">
    <source>
        <dbReference type="Pfam" id="PF24626"/>
    </source>
</evidence>
<dbReference type="GeneID" id="107911148"/>
<dbReference type="PANTHER" id="PTHR35046:SF9">
    <property type="entry name" value="RNA-DIRECTED DNA POLYMERASE"/>
    <property type="match status" value="1"/>
</dbReference>
<organism evidence="2 3">
    <name type="scientific">Gossypium hirsutum</name>
    <name type="common">Upland cotton</name>
    <name type="synonym">Gossypium mexicanum</name>
    <dbReference type="NCBI Taxonomy" id="3635"/>
    <lineage>
        <taxon>Eukaryota</taxon>
        <taxon>Viridiplantae</taxon>
        <taxon>Streptophyta</taxon>
        <taxon>Embryophyta</taxon>
        <taxon>Tracheophyta</taxon>
        <taxon>Spermatophyta</taxon>
        <taxon>Magnoliopsida</taxon>
        <taxon>eudicotyledons</taxon>
        <taxon>Gunneridae</taxon>
        <taxon>Pentapetalae</taxon>
        <taxon>rosids</taxon>
        <taxon>malvids</taxon>
        <taxon>Malvales</taxon>
        <taxon>Malvaceae</taxon>
        <taxon>Malvoideae</taxon>
        <taxon>Gossypium</taxon>
    </lineage>
</organism>
<proteinExistence type="predicted"/>
<name>A0A1U8JW67_GOSHI</name>
<dbReference type="AlphaFoldDB" id="A0A1U8JW67"/>
<dbReference type="PANTHER" id="PTHR35046">
    <property type="entry name" value="ZINC KNUCKLE (CCHC-TYPE) FAMILY PROTEIN"/>
    <property type="match status" value="1"/>
</dbReference>
<reference evidence="2" key="1">
    <citation type="journal article" date="2020" name="Nat. Genet.">
        <title>Genomic diversifications of five Gossypium allopolyploid species and their impact on cotton improvement.</title>
        <authorList>
            <person name="Chen Z.J."/>
            <person name="Sreedasyam A."/>
            <person name="Ando A."/>
            <person name="Song Q."/>
            <person name="De Santiago L.M."/>
            <person name="Hulse-Kemp A.M."/>
            <person name="Ding M."/>
            <person name="Ye W."/>
            <person name="Kirkbride R.C."/>
            <person name="Jenkins J."/>
            <person name="Plott C."/>
            <person name="Lovell J."/>
            <person name="Lin Y.M."/>
            <person name="Vaughn R."/>
            <person name="Liu B."/>
            <person name="Simpson S."/>
            <person name="Scheffler B.E."/>
            <person name="Wen L."/>
            <person name="Saski C.A."/>
            <person name="Grover C.E."/>
            <person name="Hu G."/>
            <person name="Conover J.L."/>
            <person name="Carlson J.W."/>
            <person name="Shu S."/>
            <person name="Boston L.B."/>
            <person name="Williams M."/>
            <person name="Peterson D.G."/>
            <person name="McGee K."/>
            <person name="Jones D.C."/>
            <person name="Wendel J.F."/>
            <person name="Stelly D.M."/>
            <person name="Grimwood J."/>
            <person name="Schmutz J."/>
        </authorList>
    </citation>
    <scope>NUCLEOTIDE SEQUENCE [LARGE SCALE GENOMIC DNA]</scope>
    <source>
        <strain evidence="2">cv. TM-1</strain>
    </source>
</reference>
<feature type="domain" description="Tf2-1-like SH3-like" evidence="1">
    <location>
        <begin position="54"/>
        <end position="115"/>
    </location>
</feature>
<dbReference type="PaxDb" id="3635-A0A1U8JW67"/>
<accession>A0A1U8JW67</accession>
<evidence type="ECO:0000313" key="2">
    <source>
        <dbReference type="Proteomes" id="UP000818029"/>
    </source>
</evidence>
<keyword evidence="2" id="KW-1185">Reference proteome</keyword>
<dbReference type="Proteomes" id="UP000818029">
    <property type="component" value="Chromosome D11"/>
</dbReference>
<dbReference type="InterPro" id="IPR056924">
    <property type="entry name" value="SH3_Tf2-1"/>
</dbReference>